<comment type="caution">
    <text evidence="10">The sequence shown here is derived from an EMBL/GenBank/DDBJ whole genome shotgun (WGS) entry which is preliminary data.</text>
</comment>
<dbReference type="Pfam" id="PF05592">
    <property type="entry name" value="Bac_rhamnosid"/>
    <property type="match status" value="1"/>
</dbReference>
<evidence type="ECO:0000256" key="4">
    <source>
        <dbReference type="SAM" id="MobiDB-lite"/>
    </source>
</evidence>
<evidence type="ECO:0000313" key="10">
    <source>
        <dbReference type="EMBL" id="GKI20240.1"/>
    </source>
</evidence>
<evidence type="ECO:0000256" key="3">
    <source>
        <dbReference type="ARBA" id="ARBA00022801"/>
    </source>
</evidence>
<dbReference type="SUPFAM" id="SSF48208">
    <property type="entry name" value="Six-hairpin glycosidases"/>
    <property type="match status" value="1"/>
</dbReference>
<evidence type="ECO:0000256" key="1">
    <source>
        <dbReference type="ARBA" id="ARBA00001445"/>
    </source>
</evidence>
<dbReference type="Pfam" id="PF25788">
    <property type="entry name" value="Ig_Rha78A_N"/>
    <property type="match status" value="1"/>
</dbReference>
<feature type="compositionally biased region" description="Polar residues" evidence="4">
    <location>
        <begin position="29"/>
        <end position="43"/>
    </location>
</feature>
<dbReference type="InterPro" id="IPR013737">
    <property type="entry name" value="Bac_rhamnosid_N"/>
</dbReference>
<feature type="signal peptide" evidence="5">
    <location>
        <begin position="1"/>
        <end position="19"/>
    </location>
</feature>
<comment type="catalytic activity">
    <reaction evidence="1">
        <text>Hydrolysis of terminal non-reducing alpha-L-rhamnose residues in alpha-L-rhamnosides.</text>
        <dbReference type="EC" id="3.2.1.40"/>
    </reaction>
</comment>
<organism evidence="10 11">
    <name type="scientific">Alistipes finegoldii</name>
    <dbReference type="NCBI Taxonomy" id="214856"/>
    <lineage>
        <taxon>Bacteria</taxon>
        <taxon>Pseudomonadati</taxon>
        <taxon>Bacteroidota</taxon>
        <taxon>Bacteroidia</taxon>
        <taxon>Bacteroidales</taxon>
        <taxon>Rikenellaceae</taxon>
        <taxon>Alistipes</taxon>
    </lineage>
</organism>
<dbReference type="InterPro" id="IPR016007">
    <property type="entry name" value="Alpha_rhamnosid"/>
</dbReference>
<keyword evidence="3" id="KW-0378">Hydrolase</keyword>
<feature type="domain" description="Bacterial alpha-L-rhamnosidase N-terminal" evidence="7">
    <location>
        <begin position="161"/>
        <end position="327"/>
    </location>
</feature>
<protein>
    <recommendedName>
        <fullName evidence="2">alpha-L-rhamnosidase</fullName>
        <ecNumber evidence="2">3.2.1.40</ecNumber>
    </recommendedName>
</protein>
<sequence length="942" mass="104147">MKRLLLPLLAALCAGCATANRPEDLKADGQTSPPATDSRQPRLTWTLPQSAETPVMQTAYHVQASSAEDFPAPDLWDSGEVAGTQTACIYGGKFPASGNPVFWRVRVRTSDGKRSEWSQTARFENGLLTPQEWTGPWIGMDSTARGHRAAYLRGTVRLDKPVVSARAYVCAPGWYKLFVNGHDADRNCVMGPAQTDYELRCLYIPTDISGWLARTRQQEVELGVILGDGWYDQWIAWGGAMSYGQPRLRAQFVFNHPDGTQTSAPADLTWRAATGPIGENNVYRGEVYDARQEIPQWGTNDYADWQAVVEYPAPGPATRLEPQCMPPERPVREVVPVCVKRISEPDGERPYLYDFGENLTGWCRLQLRDAAPGTRIRLEFAEKINPDGTLFRTPVGNEINGTVQADYYTAKGGAQETWEPSFTFHGFQYAALYVESGALPEAPSGETLTAVVVHTDLPETASFDCSDPQLVRLHRAAGRTLLAGMHGLPMDCPVRERCGWLGDGHAIAQLLLTRYDAASFLHKYARDIETGGRRSTDEPRVGPVYGTTVREPKPAGVPHMIAPGKRLCNAASPDWGSAQVFIPWEICTQTGDMRILQEFLEPMRTWVGYLGSIADPRTGLLVTGLGDWCSPSMRQAAESGTPWIGNAEIPILTSGMYIRCCRILAQTEELVGDPSRSQYYRQLADSLSRRLTERYFLPPHEGAEYSQTALAFAYYYCDPTLLPREKIVEKLVALCDEGRCFDAGIFGTAPMLHILAAEGYGDIARRLLTKPEYPSYRAMLDLGATTLWEHWPVQGFDGGYEAYDGSMSHPMHAAFDEWLYTGVAGLAARRSVREPWTFRWSDFPELNRASAARRIPEGRISSEWRRDGNSIVWKVEVPAGIEAQVVIPAPTGEIREGGRPIADRAETGRIRILPAASASGKQQLSVGSGNYEFSFPAPGANS</sequence>
<dbReference type="Gene3D" id="2.60.120.260">
    <property type="entry name" value="Galactose-binding domain-like"/>
    <property type="match status" value="2"/>
</dbReference>
<dbReference type="Proteomes" id="UP001055105">
    <property type="component" value="Unassembled WGS sequence"/>
</dbReference>
<dbReference type="PANTHER" id="PTHR33307:SF6">
    <property type="entry name" value="ALPHA-RHAMNOSIDASE (EUROFUNG)-RELATED"/>
    <property type="match status" value="1"/>
</dbReference>
<dbReference type="InterPro" id="IPR012341">
    <property type="entry name" value="6hp_glycosidase-like_sf"/>
</dbReference>
<evidence type="ECO:0000259" key="6">
    <source>
        <dbReference type="Pfam" id="PF05592"/>
    </source>
</evidence>
<proteinExistence type="predicted"/>
<dbReference type="InterPro" id="IPR008902">
    <property type="entry name" value="Rhamnosid_concanavalin"/>
</dbReference>
<name>A0AA37KR58_9BACT</name>
<dbReference type="Gene3D" id="2.60.40.10">
    <property type="entry name" value="Immunoglobulins"/>
    <property type="match status" value="1"/>
</dbReference>
<reference evidence="10" key="1">
    <citation type="submission" date="2022-01" db="EMBL/GenBank/DDBJ databases">
        <title>Novel bile acid biosynthetic pathways are enriched in the microbiome of centenarians.</title>
        <authorList>
            <person name="Sato Y."/>
            <person name="Atarashi K."/>
            <person name="Plichta R.D."/>
            <person name="Arai Y."/>
            <person name="Sasajima S."/>
            <person name="Kearney M.S."/>
            <person name="Suda W."/>
            <person name="Takeshita K."/>
            <person name="Sasaki T."/>
            <person name="Okamoto S."/>
            <person name="Skelly N.A."/>
            <person name="Okamura Y."/>
            <person name="Vlamakis H."/>
            <person name="Li Y."/>
            <person name="Tanoue T."/>
            <person name="Takei H."/>
            <person name="Nittono H."/>
            <person name="Narushima S."/>
            <person name="Irie J."/>
            <person name="Itoh H."/>
            <person name="Moriya K."/>
            <person name="Sugiura Y."/>
            <person name="Suematsu M."/>
            <person name="Moritoki N."/>
            <person name="Shibata S."/>
            <person name="Littman R.D."/>
            <person name="Fischbach A.M."/>
            <person name="Uwamino Y."/>
            <person name="Inoue T."/>
            <person name="Honda A."/>
            <person name="Hattori M."/>
            <person name="Murai T."/>
            <person name="Xavier J.R."/>
            <person name="Hirose N."/>
            <person name="Honda K."/>
        </authorList>
    </citation>
    <scope>NUCLEOTIDE SEQUENCE</scope>
    <source>
        <strain evidence="10">CE91-St16</strain>
    </source>
</reference>
<dbReference type="GO" id="GO:0005975">
    <property type="term" value="P:carbohydrate metabolic process"/>
    <property type="evidence" value="ECO:0007669"/>
    <property type="project" value="InterPro"/>
</dbReference>
<dbReference type="Pfam" id="PF17389">
    <property type="entry name" value="Bac_rhamnosid6H"/>
    <property type="match status" value="1"/>
</dbReference>
<feature type="chain" id="PRO_5041325940" description="alpha-L-rhamnosidase" evidence="5">
    <location>
        <begin position="20"/>
        <end position="942"/>
    </location>
</feature>
<dbReference type="PANTHER" id="PTHR33307">
    <property type="entry name" value="ALPHA-RHAMNOSIDASE (EUROFUNG)"/>
    <property type="match status" value="1"/>
</dbReference>
<feature type="domain" description="Alpha-L-rhamnosidase C-terminal" evidence="9">
    <location>
        <begin position="845"/>
        <end position="896"/>
    </location>
</feature>
<gene>
    <name evidence="10" type="ORF">CE91St16_31480</name>
</gene>
<dbReference type="RefSeq" id="WP_244077032.1">
    <property type="nucleotide sequence ID" value="NZ_AP025581.1"/>
</dbReference>
<dbReference type="EC" id="3.2.1.40" evidence="2"/>
<dbReference type="GO" id="GO:0030596">
    <property type="term" value="F:alpha-L-rhamnosidase activity"/>
    <property type="evidence" value="ECO:0007669"/>
    <property type="project" value="UniProtKB-EC"/>
</dbReference>
<feature type="region of interest" description="Disordered" evidence="4">
    <location>
        <begin position="22"/>
        <end position="43"/>
    </location>
</feature>
<dbReference type="AlphaFoldDB" id="A0AA37KR58"/>
<feature type="domain" description="Alpha-L-rhamnosidase six-hairpin glycosidase" evidence="8">
    <location>
        <begin position="459"/>
        <end position="823"/>
    </location>
</feature>
<dbReference type="InterPro" id="IPR035396">
    <property type="entry name" value="Bac_rhamnosid6H"/>
</dbReference>
<dbReference type="InterPro" id="IPR035398">
    <property type="entry name" value="Bac_rhamnosid_C"/>
</dbReference>
<dbReference type="EMBL" id="BQOL01000002">
    <property type="protein sequence ID" value="GKI20240.1"/>
    <property type="molecule type" value="Genomic_DNA"/>
</dbReference>
<feature type="domain" description="Alpha-L-rhamnosidase concanavalin-like" evidence="6">
    <location>
        <begin position="350"/>
        <end position="454"/>
    </location>
</feature>
<dbReference type="InterPro" id="IPR013783">
    <property type="entry name" value="Ig-like_fold"/>
</dbReference>
<keyword evidence="5" id="KW-0732">Signal</keyword>
<evidence type="ECO:0000313" key="11">
    <source>
        <dbReference type="Proteomes" id="UP001055105"/>
    </source>
</evidence>
<dbReference type="Pfam" id="PF17390">
    <property type="entry name" value="Bac_rhamnosid_C"/>
    <property type="match status" value="1"/>
</dbReference>
<evidence type="ECO:0000259" key="9">
    <source>
        <dbReference type="Pfam" id="PF17390"/>
    </source>
</evidence>
<accession>A0AA37KR58</accession>
<dbReference type="Pfam" id="PF08531">
    <property type="entry name" value="Bac_rhamnosid_N"/>
    <property type="match status" value="1"/>
</dbReference>
<dbReference type="Gene3D" id="2.60.420.10">
    <property type="entry name" value="Maltose phosphorylase, domain 3"/>
    <property type="match status" value="1"/>
</dbReference>
<evidence type="ECO:0000259" key="7">
    <source>
        <dbReference type="Pfam" id="PF08531"/>
    </source>
</evidence>
<dbReference type="Gene3D" id="1.50.10.10">
    <property type="match status" value="1"/>
</dbReference>
<evidence type="ECO:0000259" key="8">
    <source>
        <dbReference type="Pfam" id="PF17389"/>
    </source>
</evidence>
<dbReference type="InterPro" id="IPR008928">
    <property type="entry name" value="6-hairpin_glycosidase_sf"/>
</dbReference>
<evidence type="ECO:0000256" key="2">
    <source>
        <dbReference type="ARBA" id="ARBA00012652"/>
    </source>
</evidence>
<evidence type="ECO:0000256" key="5">
    <source>
        <dbReference type="SAM" id="SignalP"/>
    </source>
</evidence>